<protein>
    <submittedName>
        <fullName evidence="4">DUF3048 domain-containing protein</fullName>
    </submittedName>
</protein>
<feature type="domain" description="DUF3048" evidence="2">
    <location>
        <begin position="60"/>
        <end position="189"/>
    </location>
</feature>
<organism evidence="4 5">
    <name type="scientific">Prauserella alba</name>
    <dbReference type="NCBI Taxonomy" id="176898"/>
    <lineage>
        <taxon>Bacteria</taxon>
        <taxon>Bacillati</taxon>
        <taxon>Actinomycetota</taxon>
        <taxon>Actinomycetes</taxon>
        <taxon>Pseudonocardiales</taxon>
        <taxon>Pseudonocardiaceae</taxon>
        <taxon>Prauserella</taxon>
    </lineage>
</organism>
<dbReference type="InterPro" id="IPR021416">
    <property type="entry name" value="DUF3048_N"/>
</dbReference>
<feature type="domain" description="DUF3048" evidence="3">
    <location>
        <begin position="213"/>
        <end position="326"/>
    </location>
</feature>
<dbReference type="Proteomes" id="UP001500467">
    <property type="component" value="Unassembled WGS sequence"/>
</dbReference>
<evidence type="ECO:0000259" key="2">
    <source>
        <dbReference type="Pfam" id="PF11258"/>
    </source>
</evidence>
<evidence type="ECO:0000259" key="3">
    <source>
        <dbReference type="Pfam" id="PF17479"/>
    </source>
</evidence>
<gene>
    <name evidence="4" type="ORF">GCM10009675_05800</name>
</gene>
<accession>A0ABP4FRF1</accession>
<name>A0ABP4FRF1_9PSEU</name>
<evidence type="ECO:0000256" key="1">
    <source>
        <dbReference type="SAM" id="MobiDB-lite"/>
    </source>
</evidence>
<dbReference type="InterPro" id="IPR035328">
    <property type="entry name" value="DUF3048_C"/>
</dbReference>
<proteinExistence type="predicted"/>
<dbReference type="Pfam" id="PF11258">
    <property type="entry name" value="DUF3048"/>
    <property type="match status" value="1"/>
</dbReference>
<dbReference type="Pfam" id="PF17479">
    <property type="entry name" value="DUF3048_C"/>
    <property type="match status" value="1"/>
</dbReference>
<feature type="region of interest" description="Disordered" evidence="1">
    <location>
        <begin position="34"/>
        <end position="64"/>
    </location>
</feature>
<keyword evidence="5" id="KW-1185">Reference proteome</keyword>
<sequence length="331" mass="35399">MAVSRPAFRLLAAVAVFLIAALAATLLLLRGGDGNGEDAGRGGGGEPTRSERQKPEDGGPPRRPVVVVKIDNVEEARPQTGLSAADIVYVEPVEGGLTRLAAVYASRLPEVAGPVRSARETDIALVRQFGRPVLVYSGGAPEIEPLLRRAPITLVTDKTRPGAYFRGNDRPIPHNLYVRPHRLPGQNRERAPEPVTESGAAPAGGTRTDTRTVDFRAARYRFTWSPGDGGWRVSFDGAPLRTREAGDVTAGTVVVQRVAVREGRQVRDSGGQLSPVAVTVGRGEATILRDGRAFDGTWSRPSGGEKTTYRTGDGRRIPVGEGPVWVLLTPR</sequence>
<feature type="region of interest" description="Disordered" evidence="1">
    <location>
        <begin position="175"/>
        <end position="208"/>
    </location>
</feature>
<evidence type="ECO:0000313" key="4">
    <source>
        <dbReference type="EMBL" id="GAA1193900.1"/>
    </source>
</evidence>
<evidence type="ECO:0000313" key="5">
    <source>
        <dbReference type="Proteomes" id="UP001500467"/>
    </source>
</evidence>
<dbReference type="RefSeq" id="WP_253854091.1">
    <property type="nucleotide sequence ID" value="NZ_BAAALM010000002.1"/>
</dbReference>
<dbReference type="InterPro" id="IPR023158">
    <property type="entry name" value="YerB-like_sf"/>
</dbReference>
<reference evidence="5" key="1">
    <citation type="journal article" date="2019" name="Int. J. Syst. Evol. Microbiol.">
        <title>The Global Catalogue of Microorganisms (GCM) 10K type strain sequencing project: providing services to taxonomists for standard genome sequencing and annotation.</title>
        <authorList>
            <consortium name="The Broad Institute Genomics Platform"/>
            <consortium name="The Broad Institute Genome Sequencing Center for Infectious Disease"/>
            <person name="Wu L."/>
            <person name="Ma J."/>
        </authorList>
    </citation>
    <scope>NUCLEOTIDE SEQUENCE [LARGE SCALE GENOMIC DNA]</scope>
    <source>
        <strain evidence="5">JCM 13022</strain>
    </source>
</reference>
<feature type="compositionally biased region" description="Basic and acidic residues" evidence="1">
    <location>
        <begin position="48"/>
        <end position="60"/>
    </location>
</feature>
<dbReference type="Gene3D" id="3.50.90.10">
    <property type="entry name" value="YerB-like"/>
    <property type="match status" value="1"/>
</dbReference>
<dbReference type="SUPFAM" id="SSF159774">
    <property type="entry name" value="YerB-like"/>
    <property type="match status" value="1"/>
</dbReference>
<comment type="caution">
    <text evidence="4">The sequence shown here is derived from an EMBL/GenBank/DDBJ whole genome shotgun (WGS) entry which is preliminary data.</text>
</comment>
<dbReference type="EMBL" id="BAAALM010000002">
    <property type="protein sequence ID" value="GAA1193900.1"/>
    <property type="molecule type" value="Genomic_DNA"/>
</dbReference>